<dbReference type="RefSeq" id="WP_186845341.1">
    <property type="nucleotide sequence ID" value="NZ_JACOME010000002.1"/>
</dbReference>
<name>A0ABR6Y0I2_9FLAO</name>
<dbReference type="CDD" id="cd05387">
    <property type="entry name" value="BY-kinase"/>
    <property type="match status" value="1"/>
</dbReference>
<dbReference type="InterPro" id="IPR025669">
    <property type="entry name" value="AAA_dom"/>
</dbReference>
<keyword evidence="6" id="KW-0997">Cell inner membrane</keyword>
<dbReference type="Gene3D" id="3.40.50.300">
    <property type="entry name" value="P-loop containing nucleotide triphosphate hydrolases"/>
    <property type="match status" value="1"/>
</dbReference>
<evidence type="ECO:0000313" key="20">
    <source>
        <dbReference type="EMBL" id="MBC3846210.1"/>
    </source>
</evidence>
<dbReference type="InterPro" id="IPR050445">
    <property type="entry name" value="Bact_polysacc_biosynth/exp"/>
</dbReference>
<organism evidence="20 21">
    <name type="scientific">Winogradskyella echinorum</name>
    <dbReference type="NCBI Taxonomy" id="538189"/>
    <lineage>
        <taxon>Bacteria</taxon>
        <taxon>Pseudomonadati</taxon>
        <taxon>Bacteroidota</taxon>
        <taxon>Flavobacteriia</taxon>
        <taxon>Flavobacteriales</taxon>
        <taxon>Flavobacteriaceae</taxon>
        <taxon>Winogradskyella</taxon>
    </lineage>
</organism>
<evidence type="ECO:0000313" key="21">
    <source>
        <dbReference type="Proteomes" id="UP000607435"/>
    </source>
</evidence>
<evidence type="ECO:0000256" key="7">
    <source>
        <dbReference type="ARBA" id="ARBA00022679"/>
    </source>
</evidence>
<comment type="caution">
    <text evidence="20">The sequence shown here is derived from an EMBL/GenBank/DDBJ whole genome shotgun (WGS) entry which is preliminary data.</text>
</comment>
<evidence type="ECO:0000256" key="9">
    <source>
        <dbReference type="ARBA" id="ARBA00022741"/>
    </source>
</evidence>
<evidence type="ECO:0000256" key="15">
    <source>
        <dbReference type="ARBA" id="ARBA00051245"/>
    </source>
</evidence>
<keyword evidence="10" id="KW-0418">Kinase</keyword>
<dbReference type="EC" id="2.7.10.2" evidence="4"/>
<evidence type="ECO:0000256" key="4">
    <source>
        <dbReference type="ARBA" id="ARBA00011903"/>
    </source>
</evidence>
<evidence type="ECO:0000256" key="13">
    <source>
        <dbReference type="ARBA" id="ARBA00023136"/>
    </source>
</evidence>
<evidence type="ECO:0000259" key="18">
    <source>
        <dbReference type="Pfam" id="PF02706"/>
    </source>
</evidence>
<dbReference type="InterPro" id="IPR003856">
    <property type="entry name" value="LPS_length_determ_N"/>
</dbReference>
<dbReference type="NCBIfam" id="TIGR01007">
    <property type="entry name" value="eps_fam"/>
    <property type="match status" value="1"/>
</dbReference>
<keyword evidence="7 20" id="KW-0808">Transferase</keyword>
<keyword evidence="11" id="KW-0067">ATP-binding</keyword>
<dbReference type="InterPro" id="IPR027417">
    <property type="entry name" value="P-loop_NTPase"/>
</dbReference>
<evidence type="ECO:0000256" key="3">
    <source>
        <dbReference type="ARBA" id="ARBA00008883"/>
    </source>
</evidence>
<keyword evidence="5" id="KW-1003">Cell membrane</keyword>
<protein>
    <recommendedName>
        <fullName evidence="4">non-specific protein-tyrosine kinase</fullName>
        <ecNumber evidence="4">2.7.10.2</ecNumber>
    </recommendedName>
</protein>
<evidence type="ECO:0000256" key="6">
    <source>
        <dbReference type="ARBA" id="ARBA00022519"/>
    </source>
</evidence>
<evidence type="ECO:0000256" key="11">
    <source>
        <dbReference type="ARBA" id="ARBA00022840"/>
    </source>
</evidence>
<keyword evidence="8 17" id="KW-0812">Transmembrane</keyword>
<keyword evidence="14" id="KW-0829">Tyrosine-protein kinase</keyword>
<evidence type="ECO:0000256" key="8">
    <source>
        <dbReference type="ARBA" id="ARBA00022692"/>
    </source>
</evidence>
<evidence type="ECO:0000256" key="16">
    <source>
        <dbReference type="SAM" id="Coils"/>
    </source>
</evidence>
<keyword evidence="12 17" id="KW-1133">Transmembrane helix</keyword>
<dbReference type="GO" id="GO:0004715">
    <property type="term" value="F:non-membrane spanning protein tyrosine kinase activity"/>
    <property type="evidence" value="ECO:0007669"/>
    <property type="project" value="UniProtKB-EC"/>
</dbReference>
<dbReference type="SUPFAM" id="SSF52540">
    <property type="entry name" value="P-loop containing nucleoside triphosphate hydrolases"/>
    <property type="match status" value="1"/>
</dbReference>
<evidence type="ECO:0000256" key="2">
    <source>
        <dbReference type="ARBA" id="ARBA00007316"/>
    </source>
</evidence>
<comment type="similarity">
    <text evidence="3">Belongs to the etk/wzc family.</text>
</comment>
<keyword evidence="21" id="KW-1185">Reference proteome</keyword>
<keyword evidence="16" id="KW-0175">Coiled coil</keyword>
<feature type="domain" description="AAA" evidence="19">
    <location>
        <begin position="585"/>
        <end position="716"/>
    </location>
</feature>
<evidence type="ECO:0000256" key="12">
    <source>
        <dbReference type="ARBA" id="ARBA00022989"/>
    </source>
</evidence>
<evidence type="ECO:0000259" key="19">
    <source>
        <dbReference type="Pfam" id="PF13614"/>
    </source>
</evidence>
<dbReference type="Proteomes" id="UP000607435">
    <property type="component" value="Unassembled WGS sequence"/>
</dbReference>
<comment type="catalytic activity">
    <reaction evidence="15">
        <text>L-tyrosyl-[protein] + ATP = O-phospho-L-tyrosyl-[protein] + ADP + H(+)</text>
        <dbReference type="Rhea" id="RHEA:10596"/>
        <dbReference type="Rhea" id="RHEA-COMP:10136"/>
        <dbReference type="Rhea" id="RHEA-COMP:20101"/>
        <dbReference type="ChEBI" id="CHEBI:15378"/>
        <dbReference type="ChEBI" id="CHEBI:30616"/>
        <dbReference type="ChEBI" id="CHEBI:46858"/>
        <dbReference type="ChEBI" id="CHEBI:61978"/>
        <dbReference type="ChEBI" id="CHEBI:456216"/>
        <dbReference type="EC" id="2.7.10.2"/>
    </reaction>
</comment>
<keyword evidence="13 17" id="KW-0472">Membrane</keyword>
<dbReference type="EMBL" id="JACOME010000002">
    <property type="protein sequence ID" value="MBC3846210.1"/>
    <property type="molecule type" value="Genomic_DNA"/>
</dbReference>
<dbReference type="PANTHER" id="PTHR32309">
    <property type="entry name" value="TYROSINE-PROTEIN KINASE"/>
    <property type="match status" value="1"/>
</dbReference>
<proteinExistence type="inferred from homology"/>
<feature type="coiled-coil region" evidence="16">
    <location>
        <begin position="390"/>
        <end position="417"/>
    </location>
</feature>
<comment type="similarity">
    <text evidence="2">Belongs to the CpsD/CapB family.</text>
</comment>
<dbReference type="InterPro" id="IPR005702">
    <property type="entry name" value="Wzc-like_C"/>
</dbReference>
<evidence type="ECO:0000256" key="17">
    <source>
        <dbReference type="SAM" id="Phobius"/>
    </source>
</evidence>
<dbReference type="PANTHER" id="PTHR32309:SF13">
    <property type="entry name" value="FERRIC ENTEROBACTIN TRANSPORT PROTEIN FEPE"/>
    <property type="match status" value="1"/>
</dbReference>
<accession>A0ABR6Y0I2</accession>
<dbReference type="Pfam" id="PF13614">
    <property type="entry name" value="AAA_31"/>
    <property type="match status" value="1"/>
</dbReference>
<sequence length="785" mass="88532">MESKSKSANNELKQQLELILSHWKIISLCLIIAVSLAYVQLRYATYEYNASATIKIKDEKQSQKLPSLEEITSKGLFANGSNKIMDEIEVIKSRALMANVVKKLNLNIKYFTQGQIKEQEIYNNPPIELKFFASDSLIHKVDTTLYIKIVSPTKYLMFKDDGKSLMDRDESQGKPYNFGDKINTGFGGLVIVPNVGKHSPTIGSNLRVSLVSVRKLVNTYQRRINVITETGSSVLKLELSDNIPERSIDILNEVINEYNNDVILDKESVIKVTSEFIDNRLEVVSKELQEVDFTAEQLQKKNNLTALSSQASLYLESEKATKNQINTTANTIQLIDYLQDEIKQKNTSSDFLPPNIISDPNISLVTKNHNDLVAKRNKILKTSSEKNPVVINLDNQIKALKANLESSLNNLKKSSEITLGSLNREGARIRGQLYSAPTKQKQFRDIERQQGIKESLYLYLLEKREESAIRLGMFSPNAKIIDKAHSSYLPIAPNKMMTFLGAILFGLAIPIGSIYLLSFIDNKIHNKDDLIKITDVPYIGDIPKSSKKYKIVKKTDYSPKAEAFRILRSNIDFMLTEVKGNSKKLFITSTKAQEGKSHTSTNLATSISFSEKSVLLIETDIRVPKIMDYLSLSGENQKGLTDYIADKSIKPQDIVVKHKDNKFLDIIPSGSIPPNPSELLMSDRVAELFDYFDKKYDYIIADTSAVGLVSDTLLIAKHADMFIYVVSADNIDKRQLVHVSQPLFERERLPKMCMLLNGVNTNKSGYGYGYGYGNNPQKKKKKKLL</sequence>
<evidence type="ECO:0000256" key="10">
    <source>
        <dbReference type="ARBA" id="ARBA00022777"/>
    </source>
</evidence>
<feature type="transmembrane region" description="Helical" evidence="17">
    <location>
        <begin position="21"/>
        <end position="41"/>
    </location>
</feature>
<feature type="domain" description="Polysaccharide chain length determinant N-terminal" evidence="18">
    <location>
        <begin position="16"/>
        <end position="104"/>
    </location>
</feature>
<evidence type="ECO:0000256" key="5">
    <source>
        <dbReference type="ARBA" id="ARBA00022475"/>
    </source>
</evidence>
<feature type="transmembrane region" description="Helical" evidence="17">
    <location>
        <begin position="496"/>
        <end position="517"/>
    </location>
</feature>
<evidence type="ECO:0000256" key="14">
    <source>
        <dbReference type="ARBA" id="ARBA00023137"/>
    </source>
</evidence>
<dbReference type="Pfam" id="PF02706">
    <property type="entry name" value="Wzz"/>
    <property type="match status" value="1"/>
</dbReference>
<reference evidence="20 21" key="1">
    <citation type="submission" date="2020-08" db="EMBL/GenBank/DDBJ databases">
        <title>Winogradskyella ouciana sp. nov., isolated from the hadal seawater of the Mariana Trench.</title>
        <authorList>
            <person name="He X."/>
        </authorList>
    </citation>
    <scope>NUCLEOTIDE SEQUENCE [LARGE SCALE GENOMIC DNA]</scope>
    <source>
        <strain evidence="20 21">KCTC 22026</strain>
    </source>
</reference>
<evidence type="ECO:0000256" key="1">
    <source>
        <dbReference type="ARBA" id="ARBA00004429"/>
    </source>
</evidence>
<gene>
    <name evidence="20" type="ORF">H6H04_07460</name>
</gene>
<comment type="subcellular location">
    <subcellularLocation>
        <location evidence="1">Cell inner membrane</location>
        <topology evidence="1">Multi-pass membrane protein</topology>
    </subcellularLocation>
</comment>
<keyword evidence="9" id="KW-0547">Nucleotide-binding</keyword>